<proteinExistence type="predicted"/>
<protein>
    <submittedName>
        <fullName evidence="1">Uncharacterized protein</fullName>
    </submittedName>
</protein>
<keyword evidence="2" id="KW-1185">Reference proteome</keyword>
<dbReference type="InterPro" id="IPR052918">
    <property type="entry name" value="Motility_Chemotaxis_Reg"/>
</dbReference>
<evidence type="ECO:0000313" key="2">
    <source>
        <dbReference type="Proteomes" id="UP000067626"/>
    </source>
</evidence>
<organism evidence="1 2">
    <name type="scientific">Chondromyces crocatus</name>
    <dbReference type="NCBI Taxonomy" id="52"/>
    <lineage>
        <taxon>Bacteria</taxon>
        <taxon>Pseudomonadati</taxon>
        <taxon>Myxococcota</taxon>
        <taxon>Polyangia</taxon>
        <taxon>Polyangiales</taxon>
        <taxon>Polyangiaceae</taxon>
        <taxon>Chondromyces</taxon>
    </lineage>
</organism>
<dbReference type="EMBL" id="CP012159">
    <property type="protein sequence ID" value="AKT39292.1"/>
    <property type="molecule type" value="Genomic_DNA"/>
</dbReference>
<dbReference type="PANTHER" id="PTHR35580">
    <property type="entry name" value="CELL SURFACE GLYCOPROTEIN (S-LAYER PROTEIN)-LIKE PROTEIN"/>
    <property type="match status" value="1"/>
</dbReference>
<sequence>MLLVGGCGLLLSLDDFSDAPAGSAGAGQGNCQDETLNGDETDVDCGGSCPAGCAAGQACRISDDCRGGDCVESRCQPTCSDGERNGDETDVDCGGGVCPACATGLHCTSDRDCVSGLCDGVICSESIVWARTLGTPVAALRAIASNDVGSVLLHGSFGGTVDFGGQSMNSAGYVDLFVAKLNPLGEHLWSKRFGDDGIDFATSIRIAADDSIVCAGYSNGSINFGGGALPSGDGFDIYLAKLAFSGGHLWSKRFGASSLTRQEFPTDLQVDSQGNVYLSGAYQEPFSFGGANLPGGSSSSSGVFLVKLDASGGHMWSRGFLDTGVMDWSFIDIDVSGNVIMAGGFQSSINFGGGVLTSAGESDVFLVKLNASGSHVWSHRFGDAAMQSVTAIAVDAQGDVVLVGRFKGTIDFGGGPLSASGNSDIFVAKLDRHGEHVWSKRFDDDNTTATGVRVAVSPAGHVFVAGSFSGLTDLGGGVISSAGGTDVFVLELTADGGYRRSHHFGGSGDQNLTALALSGGHLVLGGSFKESIDFGSGPIAAAGEYDVFLAKLRAP</sequence>
<accession>A0A0K1EF23</accession>
<dbReference type="Gene3D" id="2.80.10.50">
    <property type="match status" value="1"/>
</dbReference>
<evidence type="ECO:0000313" key="1">
    <source>
        <dbReference type="EMBL" id="AKT39292.1"/>
    </source>
</evidence>
<gene>
    <name evidence="1" type="ORF">CMC5_034400</name>
</gene>
<dbReference type="KEGG" id="ccro:CMC5_034400"/>
<dbReference type="STRING" id="52.CMC5_034400"/>
<dbReference type="PANTHER" id="PTHR35580:SF1">
    <property type="entry name" value="PHYTASE-LIKE DOMAIN-CONTAINING PROTEIN"/>
    <property type="match status" value="1"/>
</dbReference>
<dbReference type="AlphaFoldDB" id="A0A0K1EF23"/>
<dbReference type="PATRIC" id="fig|52.7.peg.3788"/>
<reference evidence="1 2" key="1">
    <citation type="submission" date="2015-07" db="EMBL/GenBank/DDBJ databases">
        <title>Genome analysis of myxobacterium Chondromyces crocatus Cm c5 reveals a high potential for natural compound synthesis and the genetic basis for the loss of fruiting body formation.</title>
        <authorList>
            <person name="Zaburannyi N."/>
            <person name="Bunk B."/>
            <person name="Maier J."/>
            <person name="Overmann J."/>
            <person name="Mueller R."/>
        </authorList>
    </citation>
    <scope>NUCLEOTIDE SEQUENCE [LARGE SCALE GENOMIC DNA]</scope>
    <source>
        <strain evidence="1 2">Cm c5</strain>
    </source>
</reference>
<dbReference type="Proteomes" id="UP000067626">
    <property type="component" value="Chromosome"/>
</dbReference>
<name>A0A0K1EF23_CHOCO</name>